<comment type="caution">
    <text evidence="2">The sequence shown here is derived from an EMBL/GenBank/DDBJ whole genome shotgun (WGS) entry which is preliminary data.</text>
</comment>
<dbReference type="AlphaFoldDB" id="A0A1Y2HXK5"/>
<feature type="transmembrane region" description="Helical" evidence="1">
    <location>
        <begin position="12"/>
        <end position="30"/>
    </location>
</feature>
<evidence type="ECO:0000313" key="2">
    <source>
        <dbReference type="EMBL" id="ORZ37872.1"/>
    </source>
</evidence>
<protein>
    <submittedName>
        <fullName evidence="2">Uncharacterized protein</fullName>
    </submittedName>
</protein>
<keyword evidence="1" id="KW-0472">Membrane</keyword>
<sequence>MPQTNSSSNHYLSPLLLFPSFCVYLIFLAFLSLPPYCSILCIACFASAWSIMTLLV</sequence>
<reference evidence="2 3" key="1">
    <citation type="submission" date="2016-07" db="EMBL/GenBank/DDBJ databases">
        <title>Pervasive Adenine N6-methylation of Active Genes in Fungi.</title>
        <authorList>
            <consortium name="DOE Joint Genome Institute"/>
            <person name="Mondo S.J."/>
            <person name="Dannebaum R.O."/>
            <person name="Kuo R.C."/>
            <person name="Labutti K."/>
            <person name="Haridas S."/>
            <person name="Kuo A."/>
            <person name="Salamov A."/>
            <person name="Ahrendt S.R."/>
            <person name="Lipzen A."/>
            <person name="Sullivan W."/>
            <person name="Andreopoulos W.B."/>
            <person name="Clum A."/>
            <person name="Lindquist E."/>
            <person name="Daum C."/>
            <person name="Ramamoorthy G.K."/>
            <person name="Gryganskyi A."/>
            <person name="Culley D."/>
            <person name="Magnuson J.K."/>
            <person name="James T.Y."/>
            <person name="O'Malley M.A."/>
            <person name="Stajich J.E."/>
            <person name="Spatafora J.W."/>
            <person name="Visel A."/>
            <person name="Grigoriev I.V."/>
        </authorList>
    </citation>
    <scope>NUCLEOTIDE SEQUENCE [LARGE SCALE GENOMIC DNA]</scope>
    <source>
        <strain evidence="2 3">PL171</strain>
    </source>
</reference>
<proteinExistence type="predicted"/>
<accession>A0A1Y2HXK5</accession>
<dbReference type="Proteomes" id="UP000193411">
    <property type="component" value="Unassembled WGS sequence"/>
</dbReference>
<dbReference type="EMBL" id="MCFL01000011">
    <property type="protein sequence ID" value="ORZ37872.1"/>
    <property type="molecule type" value="Genomic_DNA"/>
</dbReference>
<gene>
    <name evidence="2" type="ORF">BCR44DRAFT_1027635</name>
</gene>
<keyword evidence="1" id="KW-1133">Transmembrane helix</keyword>
<evidence type="ECO:0000313" key="3">
    <source>
        <dbReference type="Proteomes" id="UP000193411"/>
    </source>
</evidence>
<keyword evidence="1" id="KW-0812">Transmembrane</keyword>
<feature type="transmembrane region" description="Helical" evidence="1">
    <location>
        <begin position="36"/>
        <end position="55"/>
    </location>
</feature>
<organism evidence="2 3">
    <name type="scientific">Catenaria anguillulae PL171</name>
    <dbReference type="NCBI Taxonomy" id="765915"/>
    <lineage>
        <taxon>Eukaryota</taxon>
        <taxon>Fungi</taxon>
        <taxon>Fungi incertae sedis</taxon>
        <taxon>Blastocladiomycota</taxon>
        <taxon>Blastocladiomycetes</taxon>
        <taxon>Blastocladiales</taxon>
        <taxon>Catenariaceae</taxon>
        <taxon>Catenaria</taxon>
    </lineage>
</organism>
<evidence type="ECO:0000256" key="1">
    <source>
        <dbReference type="SAM" id="Phobius"/>
    </source>
</evidence>
<name>A0A1Y2HXK5_9FUNG</name>
<keyword evidence="3" id="KW-1185">Reference proteome</keyword>